<keyword evidence="4" id="KW-1185">Reference proteome</keyword>
<evidence type="ECO:0000313" key="3">
    <source>
        <dbReference type="EMBL" id="KIM25343.1"/>
    </source>
</evidence>
<protein>
    <submittedName>
        <fullName evidence="3">Uncharacterized protein</fullName>
    </submittedName>
</protein>
<keyword evidence="2" id="KW-1133">Transmembrane helix</keyword>
<evidence type="ECO:0000256" key="2">
    <source>
        <dbReference type="SAM" id="Phobius"/>
    </source>
</evidence>
<dbReference type="AlphaFoldDB" id="A0A0C2WFY8"/>
<dbReference type="EMBL" id="KN824315">
    <property type="protein sequence ID" value="KIM25343.1"/>
    <property type="molecule type" value="Genomic_DNA"/>
</dbReference>
<keyword evidence="2" id="KW-0812">Transmembrane</keyword>
<evidence type="ECO:0000256" key="1">
    <source>
        <dbReference type="SAM" id="MobiDB-lite"/>
    </source>
</evidence>
<organism evidence="3 4">
    <name type="scientific">Serendipita vermifera MAFF 305830</name>
    <dbReference type="NCBI Taxonomy" id="933852"/>
    <lineage>
        <taxon>Eukaryota</taxon>
        <taxon>Fungi</taxon>
        <taxon>Dikarya</taxon>
        <taxon>Basidiomycota</taxon>
        <taxon>Agaricomycotina</taxon>
        <taxon>Agaricomycetes</taxon>
        <taxon>Sebacinales</taxon>
        <taxon>Serendipitaceae</taxon>
        <taxon>Serendipita</taxon>
    </lineage>
</organism>
<evidence type="ECO:0000313" key="4">
    <source>
        <dbReference type="Proteomes" id="UP000054097"/>
    </source>
</evidence>
<dbReference type="Proteomes" id="UP000054097">
    <property type="component" value="Unassembled WGS sequence"/>
</dbReference>
<feature type="transmembrane region" description="Helical" evidence="2">
    <location>
        <begin position="44"/>
        <end position="64"/>
    </location>
</feature>
<name>A0A0C2WFY8_SERVB</name>
<feature type="region of interest" description="Disordered" evidence="1">
    <location>
        <begin position="94"/>
        <end position="145"/>
    </location>
</feature>
<reference evidence="4" key="2">
    <citation type="submission" date="2015-01" db="EMBL/GenBank/DDBJ databases">
        <title>Evolutionary Origins and Diversification of the Mycorrhizal Mutualists.</title>
        <authorList>
            <consortium name="DOE Joint Genome Institute"/>
            <consortium name="Mycorrhizal Genomics Consortium"/>
            <person name="Kohler A."/>
            <person name="Kuo A."/>
            <person name="Nagy L.G."/>
            <person name="Floudas D."/>
            <person name="Copeland A."/>
            <person name="Barry K.W."/>
            <person name="Cichocki N."/>
            <person name="Veneault-Fourrey C."/>
            <person name="LaButti K."/>
            <person name="Lindquist E.A."/>
            <person name="Lipzen A."/>
            <person name="Lundell T."/>
            <person name="Morin E."/>
            <person name="Murat C."/>
            <person name="Riley R."/>
            <person name="Ohm R."/>
            <person name="Sun H."/>
            <person name="Tunlid A."/>
            <person name="Henrissat B."/>
            <person name="Grigoriev I.V."/>
            <person name="Hibbett D.S."/>
            <person name="Martin F."/>
        </authorList>
    </citation>
    <scope>NUCLEOTIDE SEQUENCE [LARGE SCALE GENOMIC DNA]</scope>
    <source>
        <strain evidence="4">MAFF 305830</strain>
    </source>
</reference>
<accession>A0A0C2WFY8</accession>
<proteinExistence type="predicted"/>
<reference evidence="3 4" key="1">
    <citation type="submission" date="2014-04" db="EMBL/GenBank/DDBJ databases">
        <authorList>
            <consortium name="DOE Joint Genome Institute"/>
            <person name="Kuo A."/>
            <person name="Zuccaro A."/>
            <person name="Kohler A."/>
            <person name="Nagy L.G."/>
            <person name="Floudas D."/>
            <person name="Copeland A."/>
            <person name="Barry K.W."/>
            <person name="Cichocki N."/>
            <person name="Veneault-Fourrey C."/>
            <person name="LaButti K."/>
            <person name="Lindquist E.A."/>
            <person name="Lipzen A."/>
            <person name="Lundell T."/>
            <person name="Morin E."/>
            <person name="Murat C."/>
            <person name="Sun H."/>
            <person name="Tunlid A."/>
            <person name="Henrissat B."/>
            <person name="Grigoriev I.V."/>
            <person name="Hibbett D.S."/>
            <person name="Martin F."/>
            <person name="Nordberg H.P."/>
            <person name="Cantor M.N."/>
            <person name="Hua S.X."/>
        </authorList>
    </citation>
    <scope>NUCLEOTIDE SEQUENCE [LARGE SCALE GENOMIC DNA]</scope>
    <source>
        <strain evidence="3 4">MAFF 305830</strain>
    </source>
</reference>
<gene>
    <name evidence="3" type="ORF">M408DRAFT_10519</name>
</gene>
<sequence length="181" mass="20132">MVPVDTYIGEDTGRLAADRLKVTLLGKLSPPRRFTIKRRAPESIIMKNVFVIFELVIITVRSSLWMGMCSMFRTDGLGKPSSSRAIKLWVQGIRRQQRSPTSKGVGDSKQWEGYTETPRRNRSTCQTETAHAGSKIKPNPRINGSKQCEIAKSFSKKDPGGLVKRETMYGTRAAALSFPAA</sequence>
<dbReference type="HOGENOM" id="CLU_1489875_0_0_1"/>
<keyword evidence="2" id="KW-0472">Membrane</keyword>